<reference evidence="1" key="1">
    <citation type="submission" date="2018-02" db="EMBL/GenBank/DDBJ databases">
        <title>Rhizophora mucronata_Transcriptome.</title>
        <authorList>
            <person name="Meera S.P."/>
            <person name="Sreeshan A."/>
            <person name="Augustine A."/>
        </authorList>
    </citation>
    <scope>NUCLEOTIDE SEQUENCE</scope>
    <source>
        <tissue evidence="1">Leaf</tissue>
    </source>
</reference>
<dbReference type="EMBL" id="GGEC01074364">
    <property type="protein sequence ID" value="MBX54848.1"/>
    <property type="molecule type" value="Transcribed_RNA"/>
</dbReference>
<protein>
    <submittedName>
        <fullName evidence="1">Uncharacterized protein</fullName>
    </submittedName>
</protein>
<name>A0A2P2PJ85_RHIMU</name>
<sequence length="49" mass="5270">MLIVMVSNAARQALAYLSPCPQICTGSLQGQKMGSSHDVFSLLWSSRGE</sequence>
<accession>A0A2P2PJ85</accession>
<organism evidence="1">
    <name type="scientific">Rhizophora mucronata</name>
    <name type="common">Asiatic mangrove</name>
    <dbReference type="NCBI Taxonomy" id="61149"/>
    <lineage>
        <taxon>Eukaryota</taxon>
        <taxon>Viridiplantae</taxon>
        <taxon>Streptophyta</taxon>
        <taxon>Embryophyta</taxon>
        <taxon>Tracheophyta</taxon>
        <taxon>Spermatophyta</taxon>
        <taxon>Magnoliopsida</taxon>
        <taxon>eudicotyledons</taxon>
        <taxon>Gunneridae</taxon>
        <taxon>Pentapetalae</taxon>
        <taxon>rosids</taxon>
        <taxon>fabids</taxon>
        <taxon>Malpighiales</taxon>
        <taxon>Rhizophoraceae</taxon>
        <taxon>Rhizophora</taxon>
    </lineage>
</organism>
<proteinExistence type="predicted"/>
<evidence type="ECO:0000313" key="1">
    <source>
        <dbReference type="EMBL" id="MBX54848.1"/>
    </source>
</evidence>
<dbReference type="AlphaFoldDB" id="A0A2P2PJ85"/>